<dbReference type="PANTHER" id="PTHR30126">
    <property type="entry name" value="HTH-TYPE TRANSCRIPTIONAL REGULATOR"/>
    <property type="match status" value="1"/>
</dbReference>
<evidence type="ECO:0000256" key="3">
    <source>
        <dbReference type="ARBA" id="ARBA00023125"/>
    </source>
</evidence>
<dbReference type="PANTHER" id="PTHR30126:SF4">
    <property type="entry name" value="LYSR FAMILY TRANSCRIPTIONAL REGULATOR"/>
    <property type="match status" value="1"/>
</dbReference>
<dbReference type="Gene3D" id="1.10.10.10">
    <property type="entry name" value="Winged helix-like DNA-binding domain superfamily/Winged helix DNA-binding domain"/>
    <property type="match status" value="1"/>
</dbReference>
<dbReference type="KEGG" id="melm:C7H73_08915"/>
<evidence type="ECO:0000313" key="6">
    <source>
        <dbReference type="EMBL" id="AVP57766.1"/>
    </source>
</evidence>
<dbReference type="InterPro" id="IPR005119">
    <property type="entry name" value="LysR_subst-bd"/>
</dbReference>
<dbReference type="RefSeq" id="WP_106846319.1">
    <property type="nucleotide sequence ID" value="NZ_CP027792.1"/>
</dbReference>
<keyword evidence="3" id="KW-0238">DNA-binding</keyword>
<keyword evidence="2" id="KW-0805">Transcription regulation</keyword>
<gene>
    <name evidence="6" type="ORF">C7H73_08915</name>
</gene>
<dbReference type="SUPFAM" id="SSF46785">
    <property type="entry name" value="Winged helix' DNA-binding domain"/>
    <property type="match status" value="1"/>
</dbReference>
<dbReference type="Pfam" id="PF00126">
    <property type="entry name" value="HTH_1"/>
    <property type="match status" value="1"/>
</dbReference>
<dbReference type="GO" id="GO:0000976">
    <property type="term" value="F:transcription cis-regulatory region binding"/>
    <property type="evidence" value="ECO:0007669"/>
    <property type="project" value="TreeGrafter"/>
</dbReference>
<dbReference type="Pfam" id="PF03466">
    <property type="entry name" value="LysR_substrate"/>
    <property type="match status" value="1"/>
</dbReference>
<dbReference type="GO" id="GO:0003700">
    <property type="term" value="F:DNA-binding transcription factor activity"/>
    <property type="evidence" value="ECO:0007669"/>
    <property type="project" value="InterPro"/>
</dbReference>
<dbReference type="Gene3D" id="3.40.190.10">
    <property type="entry name" value="Periplasmic binding protein-like II"/>
    <property type="match status" value="2"/>
</dbReference>
<dbReference type="InterPro" id="IPR000847">
    <property type="entry name" value="LysR_HTH_N"/>
</dbReference>
<dbReference type="InterPro" id="IPR036388">
    <property type="entry name" value="WH-like_DNA-bd_sf"/>
</dbReference>
<dbReference type="Proteomes" id="UP000241829">
    <property type="component" value="Chromosome"/>
</dbReference>
<protein>
    <submittedName>
        <fullName evidence="6">LysR family transcriptional regulator</fullName>
    </submittedName>
</protein>
<comment type="similarity">
    <text evidence="1">Belongs to the LysR transcriptional regulatory family.</text>
</comment>
<evidence type="ECO:0000256" key="1">
    <source>
        <dbReference type="ARBA" id="ARBA00009437"/>
    </source>
</evidence>
<name>A0A2P1NLA8_9BURK</name>
<sequence>MSTPRSALTPDNLALLQSIADTGSFAAAARQLGLVPSALTYRVRQIEDALDVLLFDRGARQARPTEAGLALLRDGTRLLEDMDAIAQRVRRVATGWEAQLTLSVDGVVSPGTLLELVQAFYAQSPPTRLKWCEGILSGTAEALITGQADLAIGVAVPSPNIAGLQAEPLGEARFVFAVAPHHPLAHLPEPLSDATLRAHRLVAVADSGRHSNVTLGILSGQDVLTVHSLRAKVQAQLLGLGCGFLPEAMARPYLDSGQLVLRRVARPVRRVRLAYMWREARPEAHGRALQWWLQQLRSSTTRRALLENHPA</sequence>
<dbReference type="SUPFAM" id="SSF53850">
    <property type="entry name" value="Periplasmic binding protein-like II"/>
    <property type="match status" value="1"/>
</dbReference>
<evidence type="ECO:0000313" key="7">
    <source>
        <dbReference type="Proteomes" id="UP000241829"/>
    </source>
</evidence>
<keyword evidence="7" id="KW-1185">Reference proteome</keyword>
<dbReference type="InterPro" id="IPR036390">
    <property type="entry name" value="WH_DNA-bd_sf"/>
</dbReference>
<accession>A0A2P1NLA8</accession>
<organism evidence="6 7">
    <name type="scientific">Pulveribacter suum</name>
    <dbReference type="NCBI Taxonomy" id="2116657"/>
    <lineage>
        <taxon>Bacteria</taxon>
        <taxon>Pseudomonadati</taxon>
        <taxon>Pseudomonadota</taxon>
        <taxon>Betaproteobacteria</taxon>
        <taxon>Burkholderiales</taxon>
        <taxon>Comamonadaceae</taxon>
        <taxon>Pulveribacter</taxon>
    </lineage>
</organism>
<dbReference type="OrthoDB" id="5293066at2"/>
<evidence type="ECO:0000256" key="2">
    <source>
        <dbReference type="ARBA" id="ARBA00023015"/>
    </source>
</evidence>
<feature type="domain" description="HTH lysR-type" evidence="5">
    <location>
        <begin position="8"/>
        <end position="65"/>
    </location>
</feature>
<reference evidence="7" key="1">
    <citation type="submission" date="2018-03" db="EMBL/GenBank/DDBJ databases">
        <title>Genome sequencing of Melaminivora sp. strain SC2-7.</title>
        <authorList>
            <person name="Kim S.-J."/>
            <person name="Heo J."/>
            <person name="Ahn J.-H."/>
            <person name="Kwon S.-W."/>
        </authorList>
    </citation>
    <scope>NUCLEOTIDE SEQUENCE [LARGE SCALE GENOMIC DNA]</scope>
    <source>
        <strain evidence="7">SC2-7</strain>
    </source>
</reference>
<keyword evidence="4" id="KW-0804">Transcription</keyword>
<evidence type="ECO:0000256" key="4">
    <source>
        <dbReference type="ARBA" id="ARBA00023163"/>
    </source>
</evidence>
<evidence type="ECO:0000259" key="5">
    <source>
        <dbReference type="PROSITE" id="PS50931"/>
    </source>
</evidence>
<dbReference type="EMBL" id="CP027792">
    <property type="protein sequence ID" value="AVP57766.1"/>
    <property type="molecule type" value="Genomic_DNA"/>
</dbReference>
<dbReference type="PROSITE" id="PS50931">
    <property type="entry name" value="HTH_LYSR"/>
    <property type="match status" value="1"/>
</dbReference>
<proteinExistence type="inferred from homology"/>
<dbReference type="AlphaFoldDB" id="A0A2P1NLA8"/>